<dbReference type="InterPro" id="IPR015496">
    <property type="entry name" value="Ubiquilin"/>
</dbReference>
<accession>A0A5M3MIH7</accession>
<sequence>MADQAELVFVRNYIKALASTPVKYPNDYQQPPQNSLKKVPVLQVPLPPVPERKAESSTPAATSLNITVKSLKPAASFSLSVQSTDTISDIKTQLATQPRAPPADAQRLLLKGKALADTKLLKEYSIKDGDTVNLILKPGFSWDPSSSNASSPPTLAPSAAMQAPSQKFPSASTDDIPKLSTGGHRHGRTPSIVLSPSPSQVSLDPDEKIADINLTLDTSSIPTASSSPGTKSTYQTSLAEPGFWDRLYSFLRTEFTNDGDALLAFEDFLRAAKGNLTANEIAKIRDHVGVVGMSGT</sequence>
<dbReference type="AlphaFoldDB" id="A0A5M3MIH7"/>
<evidence type="ECO:0000313" key="4">
    <source>
        <dbReference type="Proteomes" id="UP000053558"/>
    </source>
</evidence>
<dbReference type="KEGG" id="cput:CONPUDRAFT_138712"/>
<dbReference type="SUPFAM" id="SSF54236">
    <property type="entry name" value="Ubiquitin-like"/>
    <property type="match status" value="1"/>
</dbReference>
<dbReference type="InterPro" id="IPR000626">
    <property type="entry name" value="Ubiquitin-like_dom"/>
</dbReference>
<feature type="region of interest" description="Disordered" evidence="1">
    <location>
        <begin position="142"/>
        <end position="202"/>
    </location>
</feature>
<organism evidence="3 4">
    <name type="scientific">Coniophora puteana (strain RWD-64-598)</name>
    <name type="common">Brown rot fungus</name>
    <dbReference type="NCBI Taxonomy" id="741705"/>
    <lineage>
        <taxon>Eukaryota</taxon>
        <taxon>Fungi</taxon>
        <taxon>Dikarya</taxon>
        <taxon>Basidiomycota</taxon>
        <taxon>Agaricomycotina</taxon>
        <taxon>Agaricomycetes</taxon>
        <taxon>Agaricomycetidae</taxon>
        <taxon>Boletales</taxon>
        <taxon>Coniophorineae</taxon>
        <taxon>Coniophoraceae</taxon>
        <taxon>Coniophora</taxon>
    </lineage>
</organism>
<dbReference type="GO" id="GO:0031593">
    <property type="term" value="F:polyubiquitin modification-dependent protein binding"/>
    <property type="evidence" value="ECO:0007669"/>
    <property type="project" value="TreeGrafter"/>
</dbReference>
<dbReference type="GO" id="GO:0006511">
    <property type="term" value="P:ubiquitin-dependent protein catabolic process"/>
    <property type="evidence" value="ECO:0007669"/>
    <property type="project" value="TreeGrafter"/>
</dbReference>
<dbReference type="SMART" id="SM00213">
    <property type="entry name" value="UBQ"/>
    <property type="match status" value="1"/>
</dbReference>
<proteinExistence type="predicted"/>
<dbReference type="PANTHER" id="PTHR10677">
    <property type="entry name" value="UBIQUILIN"/>
    <property type="match status" value="1"/>
</dbReference>
<gene>
    <name evidence="3" type="ORF">CONPUDRAFT_138712</name>
</gene>
<dbReference type="RefSeq" id="XP_007771467.1">
    <property type="nucleotide sequence ID" value="XM_007773277.1"/>
</dbReference>
<feature type="compositionally biased region" description="Polar residues" evidence="1">
    <location>
        <begin position="163"/>
        <end position="173"/>
    </location>
</feature>
<dbReference type="InterPro" id="IPR029071">
    <property type="entry name" value="Ubiquitin-like_domsf"/>
</dbReference>
<feature type="compositionally biased region" description="Low complexity" evidence="1">
    <location>
        <begin position="144"/>
        <end position="160"/>
    </location>
</feature>
<dbReference type="OrthoDB" id="428577at2759"/>
<reference evidence="4" key="1">
    <citation type="journal article" date="2012" name="Science">
        <title>The Paleozoic origin of enzymatic lignin decomposition reconstructed from 31 fungal genomes.</title>
        <authorList>
            <person name="Floudas D."/>
            <person name="Binder M."/>
            <person name="Riley R."/>
            <person name="Barry K."/>
            <person name="Blanchette R.A."/>
            <person name="Henrissat B."/>
            <person name="Martinez A.T."/>
            <person name="Otillar R."/>
            <person name="Spatafora J.W."/>
            <person name="Yadav J.S."/>
            <person name="Aerts A."/>
            <person name="Benoit I."/>
            <person name="Boyd A."/>
            <person name="Carlson A."/>
            <person name="Copeland A."/>
            <person name="Coutinho P.M."/>
            <person name="de Vries R.P."/>
            <person name="Ferreira P."/>
            <person name="Findley K."/>
            <person name="Foster B."/>
            <person name="Gaskell J."/>
            <person name="Glotzer D."/>
            <person name="Gorecki P."/>
            <person name="Heitman J."/>
            <person name="Hesse C."/>
            <person name="Hori C."/>
            <person name="Igarashi K."/>
            <person name="Jurgens J.A."/>
            <person name="Kallen N."/>
            <person name="Kersten P."/>
            <person name="Kohler A."/>
            <person name="Kuees U."/>
            <person name="Kumar T.K.A."/>
            <person name="Kuo A."/>
            <person name="LaButti K."/>
            <person name="Larrondo L.F."/>
            <person name="Lindquist E."/>
            <person name="Ling A."/>
            <person name="Lombard V."/>
            <person name="Lucas S."/>
            <person name="Lundell T."/>
            <person name="Martin R."/>
            <person name="McLaughlin D.J."/>
            <person name="Morgenstern I."/>
            <person name="Morin E."/>
            <person name="Murat C."/>
            <person name="Nagy L.G."/>
            <person name="Nolan M."/>
            <person name="Ohm R.A."/>
            <person name="Patyshakuliyeva A."/>
            <person name="Rokas A."/>
            <person name="Ruiz-Duenas F.J."/>
            <person name="Sabat G."/>
            <person name="Salamov A."/>
            <person name="Samejima M."/>
            <person name="Schmutz J."/>
            <person name="Slot J.C."/>
            <person name="St John F."/>
            <person name="Stenlid J."/>
            <person name="Sun H."/>
            <person name="Sun S."/>
            <person name="Syed K."/>
            <person name="Tsang A."/>
            <person name="Wiebenga A."/>
            <person name="Young D."/>
            <person name="Pisabarro A."/>
            <person name="Eastwood D.C."/>
            <person name="Martin F."/>
            <person name="Cullen D."/>
            <person name="Grigoriev I.V."/>
            <person name="Hibbett D.S."/>
        </authorList>
    </citation>
    <scope>NUCLEOTIDE SEQUENCE [LARGE SCALE GENOMIC DNA]</scope>
    <source>
        <strain evidence="4">RWD-64-598 SS2</strain>
    </source>
</reference>
<evidence type="ECO:0000256" key="1">
    <source>
        <dbReference type="SAM" id="MobiDB-lite"/>
    </source>
</evidence>
<dbReference type="Pfam" id="PF00240">
    <property type="entry name" value="ubiquitin"/>
    <property type="match status" value="1"/>
</dbReference>
<dbReference type="Gene3D" id="3.10.20.90">
    <property type="entry name" value="Phosphatidylinositol 3-kinase Catalytic Subunit, Chain A, domain 1"/>
    <property type="match status" value="1"/>
</dbReference>
<feature type="compositionally biased region" description="Polar residues" evidence="1">
    <location>
        <begin position="192"/>
        <end position="202"/>
    </location>
</feature>
<dbReference type="EMBL" id="JH711582">
    <property type="protein sequence ID" value="EIW78431.1"/>
    <property type="molecule type" value="Genomic_DNA"/>
</dbReference>
<dbReference type="Proteomes" id="UP000053558">
    <property type="component" value="Unassembled WGS sequence"/>
</dbReference>
<name>A0A5M3MIH7_CONPW</name>
<dbReference type="GeneID" id="19201244"/>
<dbReference type="PANTHER" id="PTHR10677:SF3">
    <property type="entry name" value="FI07626P-RELATED"/>
    <property type="match status" value="1"/>
</dbReference>
<protein>
    <recommendedName>
        <fullName evidence="2">Ubiquitin-like domain-containing protein</fullName>
    </recommendedName>
</protein>
<evidence type="ECO:0000259" key="2">
    <source>
        <dbReference type="PROSITE" id="PS50053"/>
    </source>
</evidence>
<comment type="caution">
    <text evidence="3">The sequence shown here is derived from an EMBL/GenBank/DDBJ whole genome shotgun (WGS) entry which is preliminary data.</text>
</comment>
<keyword evidence="4" id="KW-1185">Reference proteome</keyword>
<dbReference type="GO" id="GO:0005829">
    <property type="term" value="C:cytosol"/>
    <property type="evidence" value="ECO:0007669"/>
    <property type="project" value="TreeGrafter"/>
</dbReference>
<dbReference type="OMA" id="KPGFDWD"/>
<dbReference type="PROSITE" id="PS50053">
    <property type="entry name" value="UBIQUITIN_2"/>
    <property type="match status" value="1"/>
</dbReference>
<feature type="domain" description="Ubiquitin-like" evidence="2">
    <location>
        <begin position="64"/>
        <end position="137"/>
    </location>
</feature>
<evidence type="ECO:0000313" key="3">
    <source>
        <dbReference type="EMBL" id="EIW78431.1"/>
    </source>
</evidence>